<proteinExistence type="predicted"/>
<dbReference type="EMBL" id="JAVMIP010000029">
    <property type="protein sequence ID" value="MDS3862418.1"/>
    <property type="molecule type" value="Genomic_DNA"/>
</dbReference>
<reference evidence="2" key="1">
    <citation type="submission" date="2023-07" db="EMBL/GenBank/DDBJ databases">
        <authorList>
            <person name="Luz R."/>
            <person name="Cordeiro R."/>
            <person name="Fonseca A."/>
            <person name="Goncalves V."/>
        </authorList>
    </citation>
    <scope>NUCLEOTIDE SEQUENCE [LARGE SCALE GENOMIC DNA]</scope>
    <source>
        <strain evidence="2">BACA0444</strain>
    </source>
</reference>
<protein>
    <submittedName>
        <fullName evidence="1">Uncharacterized protein</fullName>
    </submittedName>
</protein>
<dbReference type="RefSeq" id="WP_322879622.1">
    <property type="nucleotide sequence ID" value="NZ_JAVMIP010000029.1"/>
</dbReference>
<evidence type="ECO:0000313" key="2">
    <source>
        <dbReference type="Proteomes" id="UP001268256"/>
    </source>
</evidence>
<dbReference type="Proteomes" id="UP001268256">
    <property type="component" value="Unassembled WGS sequence"/>
</dbReference>
<keyword evidence="2" id="KW-1185">Reference proteome</keyword>
<organism evidence="1 2">
    <name type="scientific">Pseudocalidococcus azoricus BACA0444</name>
    <dbReference type="NCBI Taxonomy" id="2918990"/>
    <lineage>
        <taxon>Bacteria</taxon>
        <taxon>Bacillati</taxon>
        <taxon>Cyanobacteriota</taxon>
        <taxon>Cyanophyceae</taxon>
        <taxon>Acaryochloridales</taxon>
        <taxon>Thermosynechococcaceae</taxon>
        <taxon>Pseudocalidococcus</taxon>
        <taxon>Pseudocalidococcus azoricus</taxon>
    </lineage>
</organism>
<sequence length="419" mass="49188">MNTMNLWMQQNDQQVIYDHLLGCVQTETPQQVIERFRTLFLMGYNYPDREIQLVLDQIVASPQGQQTFKLFFNRCCHILINRWQSRPFLQAAVQDFLAMLSTPIMVPAPGLSRADAVRRLRQLVKSYIQSEYFQKLRRLIEFYCEDTLDVREVRRHTERPLVTLIRRYPYLYDHCLLSQGNTPEEKEYIRKSQQETQGLFERDISKYLTTEFRRSQGSLVQLQPNPTLLTEQELKTALRHYVGKPNGKNTFRQQALALQSRVITSNAPQNFQQDFHQYLTDIPGLDQRNSRFGQRLQQYLTTLPSLQQAPAMNEFLLVRTCCQALNYLVVEHPDRPNHAVFMDLLNTIGTTATVGLLLKIILICKKARTHLEQRLAILFNHYQSFQRQQVDWLINCLEHTNLALTLHFGTRDFSLFSSI</sequence>
<name>A0AAE4FV37_9CYAN</name>
<accession>A0AAE4FV37</accession>
<dbReference type="AlphaFoldDB" id="A0AAE4FV37"/>
<comment type="caution">
    <text evidence="1">The sequence shown here is derived from an EMBL/GenBank/DDBJ whole genome shotgun (WGS) entry which is preliminary data.</text>
</comment>
<gene>
    <name evidence="1" type="ORF">RIF25_16600</name>
</gene>
<evidence type="ECO:0000313" key="1">
    <source>
        <dbReference type="EMBL" id="MDS3862418.1"/>
    </source>
</evidence>